<evidence type="ECO:0000313" key="9">
    <source>
        <dbReference type="Proteomes" id="UP000277293"/>
    </source>
</evidence>
<evidence type="ECO:0000256" key="6">
    <source>
        <dbReference type="SAM" id="Phobius"/>
    </source>
</evidence>
<keyword evidence="6" id="KW-0812">Transmembrane</keyword>
<keyword evidence="2" id="KW-0479">Metal-binding</keyword>
<feature type="region of interest" description="Disordered" evidence="5">
    <location>
        <begin position="72"/>
        <end position="91"/>
    </location>
</feature>
<gene>
    <name evidence="8" type="ORF">D7D50_09355</name>
</gene>
<reference evidence="9" key="1">
    <citation type="submission" date="2018-09" db="EMBL/GenBank/DDBJ databases">
        <title>Complete genome sequence of Streptococcus sp. KCOM 2890 (=JS71).</title>
        <authorList>
            <person name="Kook J.-K."/>
            <person name="Park S.-N."/>
            <person name="Lim Y.K."/>
        </authorList>
    </citation>
    <scope>NUCLEOTIDE SEQUENCE [LARGE SCALE GENOMIC DNA]</scope>
    <source>
        <strain evidence="9">JS71</strain>
    </source>
</reference>
<keyword evidence="6" id="KW-0472">Membrane</keyword>
<dbReference type="SUPFAM" id="SSF55486">
    <property type="entry name" value="Metalloproteases ('zincins'), catalytic domain"/>
    <property type="match status" value="1"/>
</dbReference>
<accession>A0ABM6ZBB5</accession>
<evidence type="ECO:0000256" key="1">
    <source>
        <dbReference type="ARBA" id="ARBA00022670"/>
    </source>
</evidence>
<keyword evidence="6" id="KW-1133">Transmembrane helix</keyword>
<dbReference type="InterPro" id="IPR024079">
    <property type="entry name" value="MetalloPept_cat_dom_sf"/>
</dbReference>
<dbReference type="CDD" id="cd04268">
    <property type="entry name" value="ZnMc_MMP_like"/>
    <property type="match status" value="1"/>
</dbReference>
<evidence type="ECO:0000256" key="4">
    <source>
        <dbReference type="ARBA" id="ARBA00022833"/>
    </source>
</evidence>
<keyword evidence="1" id="KW-0645">Protease</keyword>
<dbReference type="InterPro" id="IPR001818">
    <property type="entry name" value="Pept_M10_metallopeptidase"/>
</dbReference>
<evidence type="ECO:0000256" key="3">
    <source>
        <dbReference type="ARBA" id="ARBA00022801"/>
    </source>
</evidence>
<feature type="domain" description="Peptidase M10 metallopeptidase" evidence="7">
    <location>
        <begin position="110"/>
        <end position="237"/>
    </location>
</feature>
<dbReference type="Proteomes" id="UP000277293">
    <property type="component" value="Chromosome"/>
</dbReference>
<dbReference type="EMBL" id="CP032620">
    <property type="protein sequence ID" value="AYF94774.1"/>
    <property type="molecule type" value="Genomic_DNA"/>
</dbReference>
<organism evidence="8 9">
    <name type="scientific">Streptococcus koreensis</name>
    <dbReference type="NCBI Taxonomy" id="2382163"/>
    <lineage>
        <taxon>Bacteria</taxon>
        <taxon>Bacillati</taxon>
        <taxon>Bacillota</taxon>
        <taxon>Bacilli</taxon>
        <taxon>Lactobacillales</taxon>
        <taxon>Streptococcaceae</taxon>
        <taxon>Streptococcus</taxon>
    </lineage>
</organism>
<protein>
    <submittedName>
        <fullName evidence="8">Peptidase M10</fullName>
    </submittedName>
</protein>
<evidence type="ECO:0000256" key="5">
    <source>
        <dbReference type="SAM" id="MobiDB-lite"/>
    </source>
</evidence>
<name>A0ABM6ZBB5_9STRE</name>
<dbReference type="RefSeq" id="WP_117744057.1">
    <property type="nucleotide sequence ID" value="NZ_CP032620.1"/>
</dbReference>
<keyword evidence="4" id="KW-0862">Zinc</keyword>
<proteinExistence type="predicted"/>
<dbReference type="Gene3D" id="3.40.390.10">
    <property type="entry name" value="Collagenase (Catalytic Domain)"/>
    <property type="match status" value="1"/>
</dbReference>
<dbReference type="Pfam" id="PF00413">
    <property type="entry name" value="Peptidase_M10"/>
    <property type="match status" value="1"/>
</dbReference>
<evidence type="ECO:0000259" key="7">
    <source>
        <dbReference type="Pfam" id="PF00413"/>
    </source>
</evidence>
<keyword evidence="3" id="KW-0378">Hydrolase</keyword>
<evidence type="ECO:0000313" key="8">
    <source>
        <dbReference type="EMBL" id="AYF94774.1"/>
    </source>
</evidence>
<evidence type="ECO:0000256" key="2">
    <source>
        <dbReference type="ARBA" id="ARBA00022723"/>
    </source>
</evidence>
<sequence length="241" mass="26916">MRTIIAMIRFLIRAIWSLVWGLFWTLALSFALVVGVLFFSGKTGSGIDGVSRAAQTVVTQVDAYFHRTGPMLSQGSPSAQEGLATDGHTSTGARWDQATAKVYLDPAMDETFTLAYEEALESWNQTGAFTFQLVTSEEEADILLTEMDDSTVSAAGEAESQTNVLTHRFKRVIVRLNRYYLLNKQYNYSHQRIVNTAEHELGHAIGLDHNEEESVMQSAGSFYSIQARDIEAVRQLYKESE</sequence>
<feature type="transmembrane region" description="Helical" evidence="6">
    <location>
        <begin position="12"/>
        <end position="39"/>
    </location>
</feature>
<keyword evidence="9" id="KW-1185">Reference proteome</keyword>